<dbReference type="InterPro" id="IPR012901">
    <property type="entry name" value="CARME"/>
</dbReference>
<evidence type="ECO:0000256" key="1">
    <source>
        <dbReference type="SAM" id="SignalP"/>
    </source>
</evidence>
<reference evidence="3" key="2">
    <citation type="journal article" date="2009" name="Fungal Genet. Biol.">
        <title>The 2008 update of the Aspergillus nidulans genome annotation: a community effort.</title>
        <authorList>
            <person name="Wortman J.R."/>
            <person name="Gilsenan J.M."/>
            <person name="Joardar V."/>
            <person name="Deegan J."/>
            <person name="Clutterbuck J."/>
            <person name="Andersen M.R."/>
            <person name="Archer D."/>
            <person name="Bencina M."/>
            <person name="Braus G."/>
            <person name="Coutinho P."/>
            <person name="von Dohren H."/>
            <person name="Doonan J."/>
            <person name="Driessen A.J."/>
            <person name="Durek P."/>
            <person name="Espeso E."/>
            <person name="Fekete E."/>
            <person name="Flipphi M."/>
            <person name="Estrada C.G."/>
            <person name="Geysens S."/>
            <person name="Goldman G."/>
            <person name="de Groot P.W."/>
            <person name="Hansen K."/>
            <person name="Harris S.D."/>
            <person name="Heinekamp T."/>
            <person name="Helmstaedt K."/>
            <person name="Henrissat B."/>
            <person name="Hofmann G."/>
            <person name="Homan T."/>
            <person name="Horio T."/>
            <person name="Horiuchi H."/>
            <person name="James S."/>
            <person name="Jones M."/>
            <person name="Karaffa L."/>
            <person name="Karanyi Z."/>
            <person name="Kato M."/>
            <person name="Keller N."/>
            <person name="Kelly D.E."/>
            <person name="Kiel J.A."/>
            <person name="Kim J.M."/>
            <person name="van der Klei I.J."/>
            <person name="Klis F.M."/>
            <person name="Kovalchuk A."/>
            <person name="Krasevec N."/>
            <person name="Kubicek C.P."/>
            <person name="Liu B."/>
            <person name="Maccabe A."/>
            <person name="Meyer V."/>
            <person name="Mirabito P."/>
            <person name="Miskei M."/>
            <person name="Mos M."/>
            <person name="Mullins J."/>
            <person name="Nelson D.R."/>
            <person name="Nielsen J."/>
            <person name="Oakley B.R."/>
            <person name="Osmani S.A."/>
            <person name="Pakula T."/>
            <person name="Paszewski A."/>
            <person name="Paulsen I."/>
            <person name="Pilsyk S."/>
            <person name="Pocsi I."/>
            <person name="Punt P.J."/>
            <person name="Ram A.F."/>
            <person name="Ren Q."/>
            <person name="Robellet X."/>
            <person name="Robson G."/>
            <person name="Seiboth B."/>
            <person name="van Solingen P."/>
            <person name="Specht T."/>
            <person name="Sun J."/>
            <person name="Taheri-Talesh N."/>
            <person name="Takeshita N."/>
            <person name="Ussery D."/>
            <person name="vanKuyk P.A."/>
            <person name="Visser H."/>
            <person name="van de Vondervoort P.J."/>
            <person name="de Vries R.P."/>
            <person name="Walton J."/>
            <person name="Xiang X."/>
            <person name="Xiong Y."/>
            <person name="Zeng A.P."/>
            <person name="Brandt B.W."/>
            <person name="Cornell M.J."/>
            <person name="van den Hondel C.A."/>
            <person name="Visser J."/>
            <person name="Oliver S.G."/>
            <person name="Turner G."/>
        </authorList>
    </citation>
    <scope>GENOME REANNOTATION</scope>
    <source>
        <strain evidence="3">FGSC A4 / ATCC 38163 / CBS 112.46 / NRRL 194 / M139</strain>
    </source>
</reference>
<proteinExistence type="predicted"/>
<dbReference type="FunFam" id="3.40.50.150:FF:000939">
    <property type="entry name" value="Uncharacterized protein"/>
    <property type="match status" value="1"/>
</dbReference>
<dbReference type="OrthoDB" id="978at2759"/>
<dbReference type="InParanoid" id="C8VLH9"/>
<organism evidence="2 3">
    <name type="scientific">Emericella nidulans (strain FGSC A4 / ATCC 38163 / CBS 112.46 / NRRL 194 / M139)</name>
    <name type="common">Aspergillus nidulans</name>
    <dbReference type="NCBI Taxonomy" id="227321"/>
    <lineage>
        <taxon>Eukaryota</taxon>
        <taxon>Fungi</taxon>
        <taxon>Dikarya</taxon>
        <taxon>Ascomycota</taxon>
        <taxon>Pezizomycotina</taxon>
        <taxon>Eurotiomycetes</taxon>
        <taxon>Eurotiomycetidae</taxon>
        <taxon>Eurotiales</taxon>
        <taxon>Aspergillaceae</taxon>
        <taxon>Aspergillus</taxon>
        <taxon>Aspergillus subgen. Nidulantes</taxon>
    </lineage>
</organism>
<dbReference type="HOGENOM" id="CLU_030612_2_0_1"/>
<dbReference type="GeneID" id="74896814"/>
<dbReference type="Gene3D" id="3.40.50.150">
    <property type="entry name" value="Vaccinia Virus protein VP39"/>
    <property type="match status" value="1"/>
</dbReference>
<feature type="chain" id="PRO_5013017052" evidence="1">
    <location>
        <begin position="16"/>
        <end position="445"/>
    </location>
</feature>
<sequence length="445" mass="50712">MIFLWLLLLAYRVTAKLFEAPNPWEEASQVIVSNVTLDSNPVSNSSVPSIDHNTRQNTEYVRLQSRLDRTSGTWGASHPRHRLLMALYGFSRYKERSSAEVKRWRDLYKHVPKSQKQLVERVIGYTRKLNTVEHLYDHNDVLAGDIVRFGMEFYGIEQTELDVFIQDMEKEKKGADRTSVVQAMKHFVRDWSDEGLFEREGAFRCILDSISGIERGGEERPVSVLVPGAGAGRLGYEIDALGGFEVTINEWSAYMNLIHRYVVQINAPESLVYHPYIDWWSHHATTSDMQRGVSFPDSIPRPSSKASIVMIEGDFTTIFEDADSSTYDIIVTLFFIDTARNLLNYLETIYRLLKPGGRWINLGPLLYGTGPWLQLSLDEIVKLSEALGFEFEVDVSDQAGIVCGTLTQGEGLGGKVRSMYVPYGQNKRGLSRNAYDAQFWRARKR</sequence>
<dbReference type="AlphaFoldDB" id="C8VLH9"/>
<dbReference type="SUPFAM" id="SSF53335">
    <property type="entry name" value="S-adenosyl-L-methionine-dependent methyltransferases"/>
    <property type="match status" value="1"/>
</dbReference>
<dbReference type="KEGG" id="ani:ANIA_11151"/>
<dbReference type="VEuPathDB" id="FungiDB:AN11151"/>
<dbReference type="PANTHER" id="PTHR12303">
    <property type="entry name" value="CARNOSINE N-METHYLTRANSFERASE"/>
    <property type="match status" value="1"/>
</dbReference>
<protein>
    <submittedName>
        <fullName evidence="2">Uncharacterized protein</fullName>
    </submittedName>
</protein>
<feature type="signal peptide" evidence="1">
    <location>
        <begin position="1"/>
        <end position="15"/>
    </location>
</feature>
<dbReference type="SMART" id="SM01296">
    <property type="entry name" value="N2227"/>
    <property type="match status" value="1"/>
</dbReference>
<accession>C8VLH9</accession>
<dbReference type="Proteomes" id="UP000000560">
    <property type="component" value="Chromosome VII"/>
</dbReference>
<dbReference type="eggNOG" id="KOG2798">
    <property type="taxonomic scope" value="Eukaryota"/>
</dbReference>
<dbReference type="CDD" id="cd02440">
    <property type="entry name" value="AdoMet_MTases"/>
    <property type="match status" value="1"/>
</dbReference>
<evidence type="ECO:0000313" key="2">
    <source>
        <dbReference type="EMBL" id="CBF84632.1"/>
    </source>
</evidence>
<dbReference type="GO" id="GO:0008757">
    <property type="term" value="F:S-adenosylmethionine-dependent methyltransferase activity"/>
    <property type="evidence" value="ECO:0000318"/>
    <property type="project" value="GO_Central"/>
</dbReference>
<name>C8VLH9_EMENI</name>
<reference evidence="3" key="1">
    <citation type="journal article" date="2005" name="Nature">
        <title>Sequencing of Aspergillus nidulans and comparative analysis with A. fumigatus and A. oryzae.</title>
        <authorList>
            <person name="Galagan J.E."/>
            <person name="Calvo S.E."/>
            <person name="Cuomo C."/>
            <person name="Ma L.J."/>
            <person name="Wortman J.R."/>
            <person name="Batzoglou S."/>
            <person name="Lee S.I."/>
            <person name="Basturkmen M."/>
            <person name="Spevak C.C."/>
            <person name="Clutterbuck J."/>
            <person name="Kapitonov V."/>
            <person name="Jurka J."/>
            <person name="Scazzocchio C."/>
            <person name="Farman M."/>
            <person name="Butler J."/>
            <person name="Purcell S."/>
            <person name="Harris S."/>
            <person name="Braus G.H."/>
            <person name="Draht O."/>
            <person name="Busch S."/>
            <person name="D'Enfert C."/>
            <person name="Bouchier C."/>
            <person name="Goldman G.H."/>
            <person name="Bell-Pedersen D."/>
            <person name="Griffiths-Jones S."/>
            <person name="Doonan J.H."/>
            <person name="Yu J."/>
            <person name="Vienken K."/>
            <person name="Pain A."/>
            <person name="Freitag M."/>
            <person name="Selker E.U."/>
            <person name="Archer D.B."/>
            <person name="Penalva M.A."/>
            <person name="Oakley B.R."/>
            <person name="Momany M."/>
            <person name="Tanaka T."/>
            <person name="Kumagai T."/>
            <person name="Asai K."/>
            <person name="Machida M."/>
            <person name="Nierman W.C."/>
            <person name="Denning D.W."/>
            <person name="Caddick M."/>
            <person name="Hynes M."/>
            <person name="Paoletti M."/>
            <person name="Fischer R."/>
            <person name="Miller B."/>
            <person name="Dyer P."/>
            <person name="Sachs M.S."/>
            <person name="Osmani S.A."/>
            <person name="Birren B.W."/>
        </authorList>
    </citation>
    <scope>NUCLEOTIDE SEQUENCE [LARGE SCALE GENOMIC DNA]</scope>
    <source>
        <strain evidence="3">FGSC A4 / ATCC 38163 / CBS 112.46 / NRRL 194 / M139</strain>
    </source>
</reference>
<evidence type="ECO:0000313" key="3">
    <source>
        <dbReference type="Proteomes" id="UP000000560"/>
    </source>
</evidence>
<dbReference type="EMBL" id="BN001307">
    <property type="protein sequence ID" value="CBF84632.1"/>
    <property type="molecule type" value="Genomic_DNA"/>
</dbReference>
<dbReference type="Pfam" id="PF07942">
    <property type="entry name" value="CARME"/>
    <property type="match status" value="1"/>
</dbReference>
<dbReference type="InterPro" id="IPR029063">
    <property type="entry name" value="SAM-dependent_MTases_sf"/>
</dbReference>
<keyword evidence="1" id="KW-0732">Signal</keyword>
<dbReference type="OMA" id="WSHHATE"/>
<dbReference type="RefSeq" id="XP_050468599.1">
    <property type="nucleotide sequence ID" value="XM_050612713.1"/>
</dbReference>
<gene>
    <name evidence="2" type="ORF">ANIA_11151</name>
</gene>
<dbReference type="PANTHER" id="PTHR12303:SF13">
    <property type="match status" value="1"/>
</dbReference>
<keyword evidence="3" id="KW-1185">Reference proteome</keyword>